<evidence type="ECO:0000259" key="7">
    <source>
        <dbReference type="Pfam" id="PF00155"/>
    </source>
</evidence>
<name>A0A448NZS4_9ACTN</name>
<dbReference type="InterPro" id="IPR004838">
    <property type="entry name" value="NHTrfase_class1_PyrdxlP-BS"/>
</dbReference>
<accession>A0A448NZS4</accession>
<dbReference type="PROSITE" id="PS00105">
    <property type="entry name" value="AA_TRANSFER_CLASS_1"/>
    <property type="match status" value="1"/>
</dbReference>
<dbReference type="EC" id="2.6.1.-" evidence="6"/>
<dbReference type="FunFam" id="3.40.640.10:FF:000033">
    <property type="entry name" value="Aspartate aminotransferase"/>
    <property type="match status" value="1"/>
</dbReference>
<keyword evidence="4 6" id="KW-0808">Transferase</keyword>
<dbReference type="InterPro" id="IPR015421">
    <property type="entry name" value="PyrdxlP-dep_Trfase_major"/>
</dbReference>
<organism evidence="8 9">
    <name type="scientific">Acidipropionibacterium jensenii</name>
    <dbReference type="NCBI Taxonomy" id="1749"/>
    <lineage>
        <taxon>Bacteria</taxon>
        <taxon>Bacillati</taxon>
        <taxon>Actinomycetota</taxon>
        <taxon>Actinomycetes</taxon>
        <taxon>Propionibacteriales</taxon>
        <taxon>Propionibacteriaceae</taxon>
        <taxon>Acidipropionibacterium</taxon>
    </lineage>
</organism>
<dbReference type="InterPro" id="IPR050596">
    <property type="entry name" value="AspAT/PAT-like"/>
</dbReference>
<keyword evidence="3 6" id="KW-0032">Aminotransferase</keyword>
<dbReference type="Proteomes" id="UP000277858">
    <property type="component" value="Chromosome"/>
</dbReference>
<comment type="cofactor">
    <cofactor evidence="1 6">
        <name>pyridoxal 5'-phosphate</name>
        <dbReference type="ChEBI" id="CHEBI:597326"/>
    </cofactor>
</comment>
<dbReference type="GO" id="GO:0006520">
    <property type="term" value="P:amino acid metabolic process"/>
    <property type="evidence" value="ECO:0007669"/>
    <property type="project" value="InterPro"/>
</dbReference>
<evidence type="ECO:0000313" key="9">
    <source>
        <dbReference type="Proteomes" id="UP000277858"/>
    </source>
</evidence>
<dbReference type="InterPro" id="IPR015422">
    <property type="entry name" value="PyrdxlP-dep_Trfase_small"/>
</dbReference>
<reference evidence="8 9" key="1">
    <citation type="submission" date="2018-12" db="EMBL/GenBank/DDBJ databases">
        <authorList>
            <consortium name="Pathogen Informatics"/>
        </authorList>
    </citation>
    <scope>NUCLEOTIDE SEQUENCE [LARGE SCALE GENOMIC DNA]</scope>
    <source>
        <strain evidence="8 9">NCTC13652</strain>
    </source>
</reference>
<dbReference type="GO" id="GO:0008483">
    <property type="term" value="F:transaminase activity"/>
    <property type="evidence" value="ECO:0007669"/>
    <property type="project" value="UniProtKB-KW"/>
</dbReference>
<evidence type="ECO:0000256" key="3">
    <source>
        <dbReference type="ARBA" id="ARBA00022576"/>
    </source>
</evidence>
<dbReference type="CDD" id="cd00609">
    <property type="entry name" value="AAT_like"/>
    <property type="match status" value="1"/>
</dbReference>
<dbReference type="OrthoDB" id="9763453at2"/>
<dbReference type="GO" id="GO:0030170">
    <property type="term" value="F:pyridoxal phosphate binding"/>
    <property type="evidence" value="ECO:0007669"/>
    <property type="project" value="InterPro"/>
</dbReference>
<dbReference type="Gene3D" id="3.90.1150.10">
    <property type="entry name" value="Aspartate Aminotransferase, domain 1"/>
    <property type="match status" value="1"/>
</dbReference>
<gene>
    <name evidence="8" type="ORF">NCTC13652_01653</name>
</gene>
<evidence type="ECO:0000256" key="5">
    <source>
        <dbReference type="ARBA" id="ARBA00022898"/>
    </source>
</evidence>
<evidence type="ECO:0000256" key="4">
    <source>
        <dbReference type="ARBA" id="ARBA00022679"/>
    </source>
</evidence>
<dbReference type="InterPro" id="IPR015424">
    <property type="entry name" value="PyrdxlP-dep_Trfase"/>
</dbReference>
<comment type="similarity">
    <text evidence="2 6">Belongs to the class-I pyridoxal-phosphate-dependent aminotransferase family.</text>
</comment>
<feature type="domain" description="Aminotransferase class I/classII large" evidence="7">
    <location>
        <begin position="28"/>
        <end position="379"/>
    </location>
</feature>
<dbReference type="PANTHER" id="PTHR46383">
    <property type="entry name" value="ASPARTATE AMINOTRANSFERASE"/>
    <property type="match status" value="1"/>
</dbReference>
<evidence type="ECO:0000256" key="6">
    <source>
        <dbReference type="RuleBase" id="RU000481"/>
    </source>
</evidence>
<keyword evidence="5" id="KW-0663">Pyridoxal phosphate</keyword>
<evidence type="ECO:0000256" key="1">
    <source>
        <dbReference type="ARBA" id="ARBA00001933"/>
    </source>
</evidence>
<keyword evidence="9" id="KW-1185">Reference proteome</keyword>
<dbReference type="RefSeq" id="WP_071161676.1">
    <property type="nucleotide sequence ID" value="NZ_LR134473.1"/>
</dbReference>
<dbReference type="Pfam" id="PF00155">
    <property type="entry name" value="Aminotran_1_2"/>
    <property type="match status" value="1"/>
</dbReference>
<protein>
    <recommendedName>
        <fullName evidence="6">Aminotransferase</fullName>
        <ecNumber evidence="6">2.6.1.-</ecNumber>
    </recommendedName>
</protein>
<proteinExistence type="inferred from homology"/>
<dbReference type="SUPFAM" id="SSF53383">
    <property type="entry name" value="PLP-dependent transferases"/>
    <property type="match status" value="1"/>
</dbReference>
<sequence>MEPISSAASATPLSLLRVIFNQIIGMDDVISFAVGEPDFPTPPAVIEAATRSLEHDRIGYTDNSGIRPLREAVAREFRRFDRIDYDPASEIMVTNGAMEGLYLTLATLTNPGDEVLVTDPCYANYQGTIVLNRCTPVFVPTREETGFCFEEESLRRAVTDRTKVILVNSPANPTGTTASRENLEMIARVALENDLYVIFDEVYKHLVYGQTEFFNIARLPGMRERTFCVDSVSKAYAMTGWRVGFILGPREIIGRMPAMQECLLSCVNATAQVAAATALDGDQSVVETMRASYLRRRDLIVAAINRIDGLECRTPNGAFYVFVNIERTGLTSQEFATRLLAEQRVAVAPGIDFGFLGEGHVRLSYATSQDAIEEGTSRIATFVAPLIQSPRLAGSLGGPLPFSRVPEES</sequence>
<dbReference type="EMBL" id="LR134473">
    <property type="protein sequence ID" value="VEI03448.1"/>
    <property type="molecule type" value="Genomic_DNA"/>
</dbReference>
<evidence type="ECO:0000256" key="2">
    <source>
        <dbReference type="ARBA" id="ARBA00007441"/>
    </source>
</evidence>
<dbReference type="InterPro" id="IPR004839">
    <property type="entry name" value="Aminotransferase_I/II_large"/>
</dbReference>
<evidence type="ECO:0000313" key="8">
    <source>
        <dbReference type="EMBL" id="VEI03448.1"/>
    </source>
</evidence>
<dbReference type="AlphaFoldDB" id="A0A448NZS4"/>
<dbReference type="Gene3D" id="3.40.640.10">
    <property type="entry name" value="Type I PLP-dependent aspartate aminotransferase-like (Major domain)"/>
    <property type="match status" value="1"/>
</dbReference>
<dbReference type="STRING" id="1122997.GCA_000425285_00021"/>